<reference evidence="1" key="1">
    <citation type="submission" date="2021-06" db="EMBL/GenBank/DDBJ databases">
        <authorList>
            <person name="Kallberg Y."/>
            <person name="Tangrot J."/>
            <person name="Rosling A."/>
        </authorList>
    </citation>
    <scope>NUCLEOTIDE SEQUENCE</scope>
    <source>
        <strain evidence="1">28 12/20/2015</strain>
    </source>
</reference>
<dbReference type="EMBL" id="CAJVPW010065015">
    <property type="protein sequence ID" value="CAG8786574.1"/>
    <property type="molecule type" value="Genomic_DNA"/>
</dbReference>
<name>A0ACA9RC78_9GLOM</name>
<keyword evidence="2" id="KW-1185">Reference proteome</keyword>
<gene>
    <name evidence="1" type="ORF">SPELUC_LOCUS16851</name>
</gene>
<evidence type="ECO:0000313" key="2">
    <source>
        <dbReference type="Proteomes" id="UP000789366"/>
    </source>
</evidence>
<sequence length="49" mass="5805">MIIRHLKDFTNDLATFQSEEMIKSTNPFLKIIPYRSILKNTSHSLNHIF</sequence>
<dbReference type="Proteomes" id="UP000789366">
    <property type="component" value="Unassembled WGS sequence"/>
</dbReference>
<proteinExistence type="predicted"/>
<feature type="non-terminal residue" evidence="1">
    <location>
        <position position="49"/>
    </location>
</feature>
<organism evidence="1 2">
    <name type="scientific">Cetraspora pellucida</name>
    <dbReference type="NCBI Taxonomy" id="1433469"/>
    <lineage>
        <taxon>Eukaryota</taxon>
        <taxon>Fungi</taxon>
        <taxon>Fungi incertae sedis</taxon>
        <taxon>Mucoromycota</taxon>
        <taxon>Glomeromycotina</taxon>
        <taxon>Glomeromycetes</taxon>
        <taxon>Diversisporales</taxon>
        <taxon>Gigasporaceae</taxon>
        <taxon>Cetraspora</taxon>
    </lineage>
</organism>
<protein>
    <submittedName>
        <fullName evidence="1">17536_t:CDS:1</fullName>
    </submittedName>
</protein>
<comment type="caution">
    <text evidence="1">The sequence shown here is derived from an EMBL/GenBank/DDBJ whole genome shotgun (WGS) entry which is preliminary data.</text>
</comment>
<evidence type="ECO:0000313" key="1">
    <source>
        <dbReference type="EMBL" id="CAG8786574.1"/>
    </source>
</evidence>
<accession>A0ACA9RC78</accession>